<protein>
    <submittedName>
        <fullName evidence="1">ORF91</fullName>
    </submittedName>
</protein>
<keyword evidence="1" id="KW-0150">Chloroplast</keyword>
<accession>A4QM57</accession>
<name>A4QM57_PINKO</name>
<keyword evidence="1" id="KW-0934">Plastid</keyword>
<organism evidence="1">
    <name type="scientific">Pinus koraiensis</name>
    <name type="common">Korean pine</name>
    <dbReference type="NCBI Taxonomy" id="88728"/>
    <lineage>
        <taxon>Eukaryota</taxon>
        <taxon>Viridiplantae</taxon>
        <taxon>Streptophyta</taxon>
        <taxon>Embryophyta</taxon>
        <taxon>Tracheophyta</taxon>
        <taxon>Spermatophyta</taxon>
        <taxon>Pinopsida</taxon>
        <taxon>Pinidae</taxon>
        <taxon>Conifers I</taxon>
        <taxon>Pinales</taxon>
        <taxon>Pinaceae</taxon>
        <taxon>Pinus</taxon>
        <taxon>Pinus subgen. Strobus</taxon>
    </lineage>
</organism>
<reference evidence="1" key="1">
    <citation type="submission" date="2007-04" db="EMBL/GenBank/DDBJ databases">
        <authorList>
            <person name="Noh E.W."/>
            <person name="Lee J.S."/>
            <person name="Choi Y.I."/>
            <person name="Han M.S."/>
            <person name="Yi Y.S."/>
            <person name="Han S.U."/>
        </authorList>
    </citation>
    <scope>NUCLEOTIDE SEQUENCE</scope>
</reference>
<dbReference type="GeneID" id="5048543"/>
<dbReference type="AlphaFoldDB" id="A4QM57"/>
<geneLocation type="chloroplast" evidence="1"/>
<evidence type="ECO:0000313" key="1">
    <source>
        <dbReference type="EMBL" id="ABP35394.1"/>
    </source>
</evidence>
<dbReference type="RefSeq" id="YP_001152147.1">
    <property type="nucleotide sequence ID" value="NC_004677.2"/>
</dbReference>
<sequence>MSSVLPLDAFIYIEEDYPCFCLCLGLEQIIITRFRLRIGRHFPQILRIEARIFMFVTLQFAHITFCFLRQRVCFIYDSRSLSDVQKVIQSF</sequence>
<proteinExistence type="predicted"/>
<dbReference type="EMBL" id="AY228468">
    <property type="protein sequence ID" value="ABP35394.1"/>
    <property type="molecule type" value="Genomic_DNA"/>
</dbReference>